<accession>A0AAQ3NMN1</accession>
<gene>
    <name evidence="1" type="ORF">V8G54_017105</name>
</gene>
<dbReference type="Proteomes" id="UP001374535">
    <property type="component" value="Chromosome 5"/>
</dbReference>
<keyword evidence="2" id="KW-1185">Reference proteome</keyword>
<name>A0AAQ3NMN1_VIGMU</name>
<dbReference type="EMBL" id="CP144696">
    <property type="protein sequence ID" value="WVZ12575.1"/>
    <property type="molecule type" value="Genomic_DNA"/>
</dbReference>
<protein>
    <submittedName>
        <fullName evidence="1">Uncharacterized protein</fullName>
    </submittedName>
</protein>
<evidence type="ECO:0000313" key="1">
    <source>
        <dbReference type="EMBL" id="WVZ12575.1"/>
    </source>
</evidence>
<reference evidence="1 2" key="1">
    <citation type="journal article" date="2023" name="Life. Sci Alliance">
        <title>Evolutionary insights into 3D genome organization and epigenetic landscape of Vigna mungo.</title>
        <authorList>
            <person name="Junaid A."/>
            <person name="Singh B."/>
            <person name="Bhatia S."/>
        </authorList>
    </citation>
    <scope>NUCLEOTIDE SEQUENCE [LARGE SCALE GENOMIC DNA]</scope>
    <source>
        <strain evidence="1">Urdbean</strain>
    </source>
</reference>
<evidence type="ECO:0000313" key="2">
    <source>
        <dbReference type="Proteomes" id="UP001374535"/>
    </source>
</evidence>
<proteinExistence type="predicted"/>
<dbReference type="AlphaFoldDB" id="A0AAQ3NMN1"/>
<sequence>MASAGGTATLGRTQIIRAALPLQRRRRNRRLSGGGDLREIRDLKRRCGRRRRGRGLFGVGVAGEGGDEGIRIREVDGLGRVLCLNRSIFWDERVFGGRRDLLQRGCAVESRFGRRWWWRHRGSSETRVTGSGSAQKRNDLLELGNGHVSDSSVIGFNFHGRL</sequence>
<organism evidence="1 2">
    <name type="scientific">Vigna mungo</name>
    <name type="common">Black gram</name>
    <name type="synonym">Phaseolus mungo</name>
    <dbReference type="NCBI Taxonomy" id="3915"/>
    <lineage>
        <taxon>Eukaryota</taxon>
        <taxon>Viridiplantae</taxon>
        <taxon>Streptophyta</taxon>
        <taxon>Embryophyta</taxon>
        <taxon>Tracheophyta</taxon>
        <taxon>Spermatophyta</taxon>
        <taxon>Magnoliopsida</taxon>
        <taxon>eudicotyledons</taxon>
        <taxon>Gunneridae</taxon>
        <taxon>Pentapetalae</taxon>
        <taxon>rosids</taxon>
        <taxon>fabids</taxon>
        <taxon>Fabales</taxon>
        <taxon>Fabaceae</taxon>
        <taxon>Papilionoideae</taxon>
        <taxon>50 kb inversion clade</taxon>
        <taxon>NPAAA clade</taxon>
        <taxon>indigoferoid/millettioid clade</taxon>
        <taxon>Phaseoleae</taxon>
        <taxon>Vigna</taxon>
    </lineage>
</organism>